<dbReference type="InterPro" id="IPR007829">
    <property type="entry name" value="TM2"/>
</dbReference>
<gene>
    <name evidence="7" type="ORF">HHX48_04735</name>
</gene>
<name>A0ABR8LL57_9ALTE</name>
<reference evidence="7 8" key="1">
    <citation type="submission" date="2020-04" db="EMBL/GenBank/DDBJ databases">
        <title>Salinimonas sp. HHU 13199.</title>
        <authorList>
            <person name="Cui X."/>
            <person name="Zhang D."/>
        </authorList>
    </citation>
    <scope>NUCLEOTIDE SEQUENCE [LARGE SCALE GENOMIC DNA]</scope>
    <source>
        <strain evidence="7 8">HHU 13199</strain>
    </source>
</reference>
<keyword evidence="8" id="KW-1185">Reference proteome</keyword>
<keyword evidence="4 5" id="KW-0472">Membrane</keyword>
<protein>
    <submittedName>
        <fullName evidence="7">TM2 domain-containing protein</fullName>
    </submittedName>
</protein>
<evidence type="ECO:0000259" key="6">
    <source>
        <dbReference type="Pfam" id="PF05154"/>
    </source>
</evidence>
<keyword evidence="2 5" id="KW-0812">Transmembrane</keyword>
<evidence type="ECO:0000256" key="2">
    <source>
        <dbReference type="ARBA" id="ARBA00022692"/>
    </source>
</evidence>
<evidence type="ECO:0000256" key="5">
    <source>
        <dbReference type="SAM" id="Phobius"/>
    </source>
</evidence>
<proteinExistence type="predicted"/>
<dbReference type="Gene3D" id="3.30.700.10">
    <property type="entry name" value="Glycoprotein, Type 4 Pilin"/>
    <property type="match status" value="1"/>
</dbReference>
<comment type="subcellular location">
    <subcellularLocation>
        <location evidence="1">Membrane</location>
        <topology evidence="1">Multi-pass membrane protein</topology>
    </subcellularLocation>
</comment>
<comment type="caution">
    <text evidence="7">The sequence shown here is derived from an EMBL/GenBank/DDBJ whole genome shotgun (WGS) entry which is preliminary data.</text>
</comment>
<organism evidence="7 8">
    <name type="scientific">Salinimonas profundi</name>
    <dbReference type="NCBI Taxonomy" id="2729140"/>
    <lineage>
        <taxon>Bacteria</taxon>
        <taxon>Pseudomonadati</taxon>
        <taxon>Pseudomonadota</taxon>
        <taxon>Gammaproteobacteria</taxon>
        <taxon>Alteromonadales</taxon>
        <taxon>Alteromonadaceae</taxon>
        <taxon>Alteromonas/Salinimonas group</taxon>
        <taxon>Salinimonas</taxon>
    </lineage>
</organism>
<evidence type="ECO:0000256" key="3">
    <source>
        <dbReference type="ARBA" id="ARBA00022989"/>
    </source>
</evidence>
<evidence type="ECO:0000313" key="8">
    <source>
        <dbReference type="Proteomes" id="UP000624419"/>
    </source>
</evidence>
<sequence length="251" mass="27897">MHINTMSARPESPRSTSHCENCATECSTHTLRCEKCGHVSSRFTYRSRVAASALALFGGALGLHRFYLGQWRGVIYLLFCWTPVPWLVALVECIIFMTTDQRRWNQRYNHGIGNGHESARVLAVFLITGFLLIAGALITSLYIPFKAFSDLSGLQNQVRASQTLGKSAQRYIQQTGRRPSQLSDLSLPGAFTEKYGQHIQIVRGRISMQFDNAGNASAGELIMEPVIVGDDVLWDCSESTVPAVFHPNICK</sequence>
<accession>A0ABR8LL57</accession>
<dbReference type="Proteomes" id="UP000624419">
    <property type="component" value="Unassembled WGS sequence"/>
</dbReference>
<evidence type="ECO:0000313" key="7">
    <source>
        <dbReference type="EMBL" id="MBD3585042.1"/>
    </source>
</evidence>
<feature type="transmembrane region" description="Helical" evidence="5">
    <location>
        <begin position="49"/>
        <end position="68"/>
    </location>
</feature>
<evidence type="ECO:0000256" key="1">
    <source>
        <dbReference type="ARBA" id="ARBA00004141"/>
    </source>
</evidence>
<feature type="transmembrane region" description="Helical" evidence="5">
    <location>
        <begin position="119"/>
        <end position="143"/>
    </location>
</feature>
<evidence type="ECO:0000256" key="4">
    <source>
        <dbReference type="ARBA" id="ARBA00023136"/>
    </source>
</evidence>
<keyword evidence="3 5" id="KW-1133">Transmembrane helix</keyword>
<feature type="transmembrane region" description="Helical" evidence="5">
    <location>
        <begin position="74"/>
        <end position="98"/>
    </location>
</feature>
<feature type="domain" description="TM2" evidence="6">
    <location>
        <begin position="46"/>
        <end position="93"/>
    </location>
</feature>
<dbReference type="Pfam" id="PF05154">
    <property type="entry name" value="TM2"/>
    <property type="match status" value="1"/>
</dbReference>
<dbReference type="EMBL" id="JABBXD010000002">
    <property type="protein sequence ID" value="MBD3585042.1"/>
    <property type="molecule type" value="Genomic_DNA"/>
</dbReference>